<gene>
    <name evidence="1" type="ORF">ULVI_13825</name>
</gene>
<dbReference type="Proteomes" id="UP000077013">
    <property type="component" value="Unassembled WGS sequence"/>
</dbReference>
<organism evidence="1 2">
    <name type="scientific">Cochleicola gelatinilyticus</name>
    <dbReference type="NCBI Taxonomy" id="1763537"/>
    <lineage>
        <taxon>Bacteria</taxon>
        <taxon>Pseudomonadati</taxon>
        <taxon>Bacteroidota</taxon>
        <taxon>Flavobacteriia</taxon>
        <taxon>Flavobacteriales</taxon>
        <taxon>Flavobacteriaceae</taxon>
        <taxon>Cochleicola</taxon>
    </lineage>
</organism>
<dbReference type="STRING" id="1763537.ULVI_13825"/>
<keyword evidence="2" id="KW-1185">Reference proteome</keyword>
<accession>A0A167F2S1</accession>
<dbReference type="RefSeq" id="WP_068593386.1">
    <property type="nucleotide sequence ID" value="NZ_LRXL01000052.1"/>
</dbReference>
<dbReference type="PANTHER" id="PTHR17985:SF8">
    <property type="entry name" value="TRANSPORT AND GOLGI ORGANIZATION PROTEIN 2 HOMOLOG"/>
    <property type="match status" value="1"/>
</dbReference>
<dbReference type="OrthoDB" id="4380123at2"/>
<evidence type="ECO:0000313" key="2">
    <source>
        <dbReference type="Proteomes" id="UP000077013"/>
    </source>
</evidence>
<evidence type="ECO:0000313" key="1">
    <source>
        <dbReference type="EMBL" id="OAB76130.1"/>
    </source>
</evidence>
<protein>
    <recommendedName>
        <fullName evidence="3">NRDE family protein</fullName>
    </recommendedName>
</protein>
<sequence>MCTVTFIPKSGTNFILTSNRDEAPTRMTLSPQRYTVNDTKLLFPKDTLAGGTWIGVSEHNRLICLLNGGFAPHKRKSSYRLSRGVIVTDLLTAKDVVSEIKAYDFNGIEPFTIILVDWSKQLQLYELVWNGVEAHFKEKPLAPHIWSSSLLYSEGVKNKRKKWFSEFIFNALNPSETEILNFHKTAGEGDLHTNLVMDRDFVKTKSMTQVSHTTHGTTMRYEDLETQQITTTTI</sequence>
<reference evidence="1 2" key="1">
    <citation type="submission" date="2016-02" db="EMBL/GenBank/DDBJ databases">
        <title>Ulvibacter sp. LPB0005, isolated from Thais luteostoma.</title>
        <authorList>
            <person name="Shin S.-K."/>
            <person name="Yi H."/>
        </authorList>
    </citation>
    <scope>NUCLEOTIDE SEQUENCE [LARGE SCALE GENOMIC DNA]</scope>
    <source>
        <strain evidence="1 2">LPB0005</strain>
    </source>
</reference>
<proteinExistence type="predicted"/>
<dbReference type="InterPro" id="IPR008551">
    <property type="entry name" value="TANGO2"/>
</dbReference>
<dbReference type="AlphaFoldDB" id="A0A167F2S1"/>
<dbReference type="EMBL" id="LRXL01000052">
    <property type="protein sequence ID" value="OAB76130.1"/>
    <property type="molecule type" value="Genomic_DNA"/>
</dbReference>
<dbReference type="Pfam" id="PF05742">
    <property type="entry name" value="TANGO2"/>
    <property type="match status" value="1"/>
</dbReference>
<dbReference type="PANTHER" id="PTHR17985">
    <property type="entry name" value="SER/THR-RICH PROTEIN T10 IN DGCR REGION"/>
    <property type="match status" value="1"/>
</dbReference>
<comment type="caution">
    <text evidence="1">The sequence shown here is derived from an EMBL/GenBank/DDBJ whole genome shotgun (WGS) entry which is preliminary data.</text>
</comment>
<evidence type="ECO:0008006" key="3">
    <source>
        <dbReference type="Google" id="ProtNLM"/>
    </source>
</evidence>
<name>A0A167F2S1_9FLAO</name>